<evidence type="ECO:0000256" key="1">
    <source>
        <dbReference type="ARBA" id="ARBA00022723"/>
    </source>
</evidence>
<comment type="caution">
    <text evidence="5">The sequence shown here is derived from an EMBL/GenBank/DDBJ whole genome shotgun (WGS) entry which is preliminary data.</text>
</comment>
<organism evidence="5 6">
    <name type="scientific">Synchytrium microbalum</name>
    <dbReference type="NCBI Taxonomy" id="1806994"/>
    <lineage>
        <taxon>Eukaryota</taxon>
        <taxon>Fungi</taxon>
        <taxon>Fungi incertae sedis</taxon>
        <taxon>Chytridiomycota</taxon>
        <taxon>Chytridiomycota incertae sedis</taxon>
        <taxon>Chytridiomycetes</taxon>
        <taxon>Synchytriales</taxon>
        <taxon>Synchytriaceae</taxon>
        <taxon>Synchytrium</taxon>
    </lineage>
</organism>
<keyword evidence="3" id="KW-0732">Signal</keyword>
<reference evidence="5 6" key="1">
    <citation type="journal article" date="2019" name="Sci. Rep.">
        <title>Comparative genomics of chytrid fungi reveal insights into the obligate biotrophic and pathogenic lifestyle of Synchytrium endobioticum.</title>
        <authorList>
            <person name="van de Vossenberg B.T.L.H."/>
            <person name="Warris S."/>
            <person name="Nguyen H.D.T."/>
            <person name="van Gent-Pelzer M.P.E."/>
            <person name="Joly D.L."/>
            <person name="van de Geest H.C."/>
            <person name="Bonants P.J.M."/>
            <person name="Smith D.S."/>
            <person name="Levesque C.A."/>
            <person name="van der Lee T.A.J."/>
        </authorList>
    </citation>
    <scope>NUCLEOTIDE SEQUENCE [LARGE SCALE GENOMIC DNA]</scope>
    <source>
        <strain evidence="5 6">JEL517</strain>
    </source>
</reference>
<keyword evidence="6" id="KW-1185">Reference proteome</keyword>
<dbReference type="GO" id="GO:0005975">
    <property type="term" value="P:carbohydrate metabolic process"/>
    <property type="evidence" value="ECO:0007669"/>
    <property type="project" value="InterPro"/>
</dbReference>
<evidence type="ECO:0000256" key="2">
    <source>
        <dbReference type="ARBA" id="ARBA00022801"/>
    </source>
</evidence>
<accession>A0A507BYF3</accession>
<feature type="chain" id="PRO_5021481468" description="NodB homology domain-containing protein" evidence="3">
    <location>
        <begin position="25"/>
        <end position="247"/>
    </location>
</feature>
<evidence type="ECO:0000259" key="4">
    <source>
        <dbReference type="PROSITE" id="PS51677"/>
    </source>
</evidence>
<dbReference type="OrthoDB" id="5547340at2759"/>
<dbReference type="PROSITE" id="PS51677">
    <property type="entry name" value="NODB"/>
    <property type="match status" value="1"/>
</dbReference>
<dbReference type="InterPro" id="IPR050248">
    <property type="entry name" value="Polysacc_deacetylase_ArnD"/>
</dbReference>
<evidence type="ECO:0000313" key="6">
    <source>
        <dbReference type="Proteomes" id="UP000319731"/>
    </source>
</evidence>
<gene>
    <name evidence="5" type="ORF">SmJEL517_g06110</name>
</gene>
<dbReference type="InterPro" id="IPR011330">
    <property type="entry name" value="Glyco_hydro/deAcase_b/a-brl"/>
</dbReference>
<dbReference type="Proteomes" id="UP000319731">
    <property type="component" value="Unassembled WGS sequence"/>
</dbReference>
<dbReference type="RefSeq" id="XP_031021991.1">
    <property type="nucleotide sequence ID" value="XM_031172036.1"/>
</dbReference>
<evidence type="ECO:0000256" key="3">
    <source>
        <dbReference type="SAM" id="SignalP"/>
    </source>
</evidence>
<keyword evidence="1" id="KW-0479">Metal-binding</keyword>
<dbReference type="Gene3D" id="3.20.20.370">
    <property type="entry name" value="Glycoside hydrolase/deacetylase"/>
    <property type="match status" value="1"/>
</dbReference>
<dbReference type="PANTHER" id="PTHR10587">
    <property type="entry name" value="GLYCOSYL TRANSFERASE-RELATED"/>
    <property type="match status" value="1"/>
</dbReference>
<dbReference type="STRING" id="1806994.A0A507BYF3"/>
<dbReference type="GO" id="GO:0004099">
    <property type="term" value="F:chitin deacetylase activity"/>
    <property type="evidence" value="ECO:0007669"/>
    <property type="project" value="UniProtKB-ARBA"/>
</dbReference>
<dbReference type="CDD" id="cd10917">
    <property type="entry name" value="CE4_NodB_like_6s_7s"/>
    <property type="match status" value="1"/>
</dbReference>
<dbReference type="PANTHER" id="PTHR10587:SF133">
    <property type="entry name" value="CHITIN DEACETYLASE 1-RELATED"/>
    <property type="match status" value="1"/>
</dbReference>
<dbReference type="AlphaFoldDB" id="A0A507BYF3"/>
<evidence type="ECO:0000313" key="5">
    <source>
        <dbReference type="EMBL" id="TPX30303.1"/>
    </source>
</evidence>
<dbReference type="Pfam" id="PF01522">
    <property type="entry name" value="Polysacc_deac_1"/>
    <property type="match status" value="1"/>
</dbReference>
<feature type="domain" description="NodB homology" evidence="4">
    <location>
        <begin position="38"/>
        <end position="219"/>
    </location>
</feature>
<dbReference type="GO" id="GO:0046872">
    <property type="term" value="F:metal ion binding"/>
    <property type="evidence" value="ECO:0007669"/>
    <property type="project" value="UniProtKB-KW"/>
</dbReference>
<keyword evidence="2" id="KW-0378">Hydrolase</keyword>
<dbReference type="EMBL" id="QEAO01000077">
    <property type="protein sequence ID" value="TPX30303.1"/>
    <property type="molecule type" value="Genomic_DNA"/>
</dbReference>
<dbReference type="InterPro" id="IPR002509">
    <property type="entry name" value="NODB_dom"/>
</dbReference>
<proteinExistence type="predicted"/>
<dbReference type="SUPFAM" id="SSF88713">
    <property type="entry name" value="Glycoside hydrolase/deacetylase"/>
    <property type="match status" value="1"/>
</dbReference>
<protein>
    <recommendedName>
        <fullName evidence="4">NodB homology domain-containing protein</fullName>
    </recommendedName>
</protein>
<dbReference type="GeneID" id="42007333"/>
<dbReference type="GO" id="GO:0016020">
    <property type="term" value="C:membrane"/>
    <property type="evidence" value="ECO:0007669"/>
    <property type="project" value="TreeGrafter"/>
</dbReference>
<feature type="signal peptide" evidence="3">
    <location>
        <begin position="1"/>
        <end position="24"/>
    </location>
</feature>
<dbReference type="GO" id="GO:0009272">
    <property type="term" value="P:fungal-type cell wall biogenesis"/>
    <property type="evidence" value="ECO:0007669"/>
    <property type="project" value="UniProtKB-ARBA"/>
</dbReference>
<sequence length="247" mass="27923">MPLSLIWVLLALDLYIWNLPYSEALPNSAVYGCPNANRGIVLTIDDGPSNTTNAMLDTLKALKVKATFFVVGVNVVNHEAEVKRMVAEGHEVGSHTWSHQNLTRLVENKDFEALRTQVDEYHEYLHRLTGKPIRYLRPPYGTCSVGVNRYLRERDIVPIQWNSGCIDWYNHNMTIELPFLVNGMADSGAIICLHDQQSTVDGMPDLVEAFTGTNTTRYINPQGRKIITLDECLHVCDEEEPFLHGQV</sequence>
<name>A0A507BYF3_9FUNG</name>